<keyword evidence="5" id="KW-0675">Receptor</keyword>
<gene>
    <name evidence="5" type="primary">tnfrsf11a</name>
    <name evidence="5" type="ORF">DAT39_006713</name>
</gene>
<evidence type="ECO:0000259" key="4">
    <source>
        <dbReference type="PROSITE" id="PS50050"/>
    </source>
</evidence>
<evidence type="ECO:0000256" key="2">
    <source>
        <dbReference type="SAM" id="MobiDB-lite"/>
    </source>
</evidence>
<dbReference type="GO" id="GO:0005031">
    <property type="term" value="F:tumor necrosis factor receptor activity"/>
    <property type="evidence" value="ECO:0007669"/>
    <property type="project" value="TreeGrafter"/>
</dbReference>
<dbReference type="SMART" id="SM00208">
    <property type="entry name" value="TNFR"/>
    <property type="match status" value="2"/>
</dbReference>
<accession>A0A8J4UCF3</accession>
<keyword evidence="1" id="KW-1015">Disulfide bond</keyword>
<dbReference type="OrthoDB" id="9889060at2759"/>
<dbReference type="GO" id="GO:0045780">
    <property type="term" value="P:positive regulation of bone resorption"/>
    <property type="evidence" value="ECO:0007669"/>
    <property type="project" value="TreeGrafter"/>
</dbReference>
<comment type="caution">
    <text evidence="1">Lacks conserved residue(s) required for the propagation of feature annotation.</text>
</comment>
<feature type="disulfide bond" evidence="1">
    <location>
        <begin position="48"/>
        <end position="66"/>
    </location>
</feature>
<dbReference type="PRINTS" id="PR01680">
    <property type="entry name" value="TNFACTORR6"/>
</dbReference>
<dbReference type="GO" id="GO:0006955">
    <property type="term" value="P:immune response"/>
    <property type="evidence" value="ECO:0007669"/>
    <property type="project" value="InterPro"/>
</dbReference>
<feature type="domain" description="TNFR-Cys" evidence="4">
    <location>
        <begin position="32"/>
        <end position="66"/>
    </location>
</feature>
<sequence>MRAYFSTGWIFRGWIYCLIFALCIQRKHAKPTCTDLQYLQGNKCCSKCKPGTYLSASCTENEDTKCRPCGKNEYQAKYNTEKRCYPQKFCDEGKGFYRRNPSSTTELEPCQCKEGFQCTTSYCEFCDRIKPCPPGQGLAGETGKRECKDCDYGFFSDSNSVEACKKWTDCKAIGKSEEKPGSDVADAVCGPPIREPSPPWAVVAIPCAIIVMCAVILSCYKDKLNILSVNLRTCVQNIKQSRIQQETLTPPYHSNRPLYEITSQVDEGTPEYLSMCSKSARDSPALDQAQGNKKTPYSSKLEKDRADGSSGSSAEGSESPCSPHPGSSCSCLIMKEPVEVGENEDCSELVATGLAGCCSCAQVENVVPEPRKDDNASLKEPPLCGNFYTENVPGCLQGSQELYLDYRSAAGKEEVMSEVRDLHSDTSAYERNEPQCCSIESTAVLSSLSTSNNQGLSLISSADNNQPKAGADLEIQSQSSDTALTCAQVTGNNNTTFISTGQVMNFTGDVIMVYVSQTSLGSSGDEEPYASPVQEQSAECANQNVPKSYQRAEAHERHIPVQEMTNRRLQRDVLHCQQRATAVHSECRRSGQLICPESSRVINLDYLDLSRKLLKASP</sequence>
<dbReference type="GO" id="GO:0019955">
    <property type="term" value="F:cytokine binding"/>
    <property type="evidence" value="ECO:0007669"/>
    <property type="project" value="TreeGrafter"/>
</dbReference>
<reference evidence="5" key="1">
    <citation type="submission" date="2020-07" db="EMBL/GenBank/DDBJ databases">
        <title>Clarias magur genome sequencing, assembly and annotation.</title>
        <authorList>
            <person name="Kushwaha B."/>
            <person name="Kumar R."/>
            <person name="Das P."/>
            <person name="Joshi C.G."/>
            <person name="Kumar D."/>
            <person name="Nagpure N.S."/>
            <person name="Pandey M."/>
            <person name="Agarwal S."/>
            <person name="Srivastava S."/>
            <person name="Singh M."/>
            <person name="Sahoo L."/>
            <person name="Jayasankar P."/>
            <person name="Meher P.K."/>
            <person name="Koringa P.G."/>
            <person name="Iquebal M.A."/>
            <person name="Das S.P."/>
            <person name="Bit A."/>
            <person name="Patnaik S."/>
            <person name="Patel N."/>
            <person name="Shah T.M."/>
            <person name="Hinsu A."/>
            <person name="Jena J.K."/>
        </authorList>
    </citation>
    <scope>NUCLEOTIDE SEQUENCE</scope>
    <source>
        <strain evidence="5">CIFAMagur01</strain>
        <tissue evidence="5">Testis</tissue>
    </source>
</reference>
<keyword evidence="3" id="KW-0732">Signal</keyword>
<feature type="region of interest" description="Disordered" evidence="2">
    <location>
        <begin position="281"/>
        <end position="325"/>
    </location>
</feature>
<dbReference type="PROSITE" id="PS50050">
    <property type="entry name" value="TNFR_NGFR_2"/>
    <property type="match status" value="1"/>
</dbReference>
<evidence type="ECO:0000313" key="5">
    <source>
        <dbReference type="EMBL" id="KAF5903561.1"/>
    </source>
</evidence>
<evidence type="ECO:0000313" key="6">
    <source>
        <dbReference type="Proteomes" id="UP000727407"/>
    </source>
</evidence>
<feature type="disulfide bond" evidence="1">
    <location>
        <begin position="45"/>
        <end position="58"/>
    </location>
</feature>
<name>A0A8J4UCF3_CLAMG</name>
<dbReference type="InterPro" id="IPR001368">
    <property type="entry name" value="TNFR/NGFR_Cys_rich_reg"/>
</dbReference>
<dbReference type="EMBL" id="QNUK01000071">
    <property type="protein sequence ID" value="KAF5903561.1"/>
    <property type="molecule type" value="Genomic_DNA"/>
</dbReference>
<dbReference type="GO" id="GO:0001503">
    <property type="term" value="P:ossification"/>
    <property type="evidence" value="ECO:0007669"/>
    <property type="project" value="TreeGrafter"/>
</dbReference>
<proteinExistence type="predicted"/>
<dbReference type="PANTHER" id="PTHR47134">
    <property type="entry name" value="TUMOR NECROSIS FACTOR RECEPTOR SUPERFAMILY MEMBER 11A"/>
    <property type="match status" value="1"/>
</dbReference>
<comment type="caution">
    <text evidence="5">The sequence shown here is derived from an EMBL/GenBank/DDBJ whole genome shotgun (WGS) entry which is preliminary data.</text>
</comment>
<dbReference type="GO" id="GO:0070555">
    <property type="term" value="P:response to interleukin-1"/>
    <property type="evidence" value="ECO:0007669"/>
    <property type="project" value="TreeGrafter"/>
</dbReference>
<dbReference type="Gene3D" id="2.10.50.10">
    <property type="entry name" value="Tumor Necrosis Factor Receptor, subunit A, domain 2"/>
    <property type="match status" value="2"/>
</dbReference>
<organism evidence="5 6">
    <name type="scientific">Clarias magur</name>
    <name type="common">Asian catfish</name>
    <name type="synonym">Macropteronotus magur</name>
    <dbReference type="NCBI Taxonomy" id="1594786"/>
    <lineage>
        <taxon>Eukaryota</taxon>
        <taxon>Metazoa</taxon>
        <taxon>Chordata</taxon>
        <taxon>Craniata</taxon>
        <taxon>Vertebrata</taxon>
        <taxon>Euteleostomi</taxon>
        <taxon>Actinopterygii</taxon>
        <taxon>Neopterygii</taxon>
        <taxon>Teleostei</taxon>
        <taxon>Ostariophysi</taxon>
        <taxon>Siluriformes</taxon>
        <taxon>Clariidae</taxon>
        <taxon>Clarias</taxon>
    </lineage>
</organism>
<dbReference type="InterPro" id="IPR053075">
    <property type="entry name" value="TNFRSF11A"/>
</dbReference>
<dbReference type="PROSITE" id="PS00652">
    <property type="entry name" value="TNFR_NGFR_1"/>
    <property type="match status" value="1"/>
</dbReference>
<dbReference type="InterPro" id="IPR008063">
    <property type="entry name" value="Fas_rcpt"/>
</dbReference>
<dbReference type="GO" id="GO:0072674">
    <property type="term" value="P:multinuclear osteoclast differentiation"/>
    <property type="evidence" value="ECO:0007669"/>
    <property type="project" value="TreeGrafter"/>
</dbReference>
<evidence type="ECO:0000256" key="3">
    <source>
        <dbReference type="SAM" id="SignalP"/>
    </source>
</evidence>
<dbReference type="GO" id="GO:0009897">
    <property type="term" value="C:external side of plasma membrane"/>
    <property type="evidence" value="ECO:0007669"/>
    <property type="project" value="TreeGrafter"/>
</dbReference>
<feature type="signal peptide" evidence="3">
    <location>
        <begin position="1"/>
        <end position="29"/>
    </location>
</feature>
<dbReference type="SUPFAM" id="SSF57586">
    <property type="entry name" value="TNF receptor-like"/>
    <property type="match status" value="2"/>
</dbReference>
<feature type="chain" id="PRO_5035171356" evidence="3">
    <location>
        <begin position="30"/>
        <end position="618"/>
    </location>
</feature>
<keyword evidence="6" id="KW-1185">Reference proteome</keyword>
<dbReference type="Proteomes" id="UP000727407">
    <property type="component" value="Unassembled WGS sequence"/>
</dbReference>
<protein>
    <submittedName>
        <fullName evidence="5">Tumor necrosis factor receptor superfamily member 11A-like</fullName>
    </submittedName>
</protein>
<dbReference type="PANTHER" id="PTHR47134:SF1">
    <property type="entry name" value="TUMOR NECROSIS FACTOR RECEPTOR SUPERFAMILY MEMBER 11A"/>
    <property type="match status" value="1"/>
</dbReference>
<feature type="compositionally biased region" description="Polar residues" evidence="2">
    <location>
        <begin position="289"/>
        <end position="298"/>
    </location>
</feature>
<dbReference type="AlphaFoldDB" id="A0A8J4UCF3"/>
<feature type="compositionally biased region" description="Low complexity" evidence="2">
    <location>
        <begin position="308"/>
        <end position="325"/>
    </location>
</feature>
<dbReference type="GO" id="GO:0006915">
    <property type="term" value="P:apoptotic process"/>
    <property type="evidence" value="ECO:0007669"/>
    <property type="project" value="InterPro"/>
</dbReference>
<evidence type="ECO:0000256" key="1">
    <source>
        <dbReference type="PROSITE-ProRule" id="PRU00206"/>
    </source>
</evidence>
<feature type="repeat" description="TNFR-Cys" evidence="1">
    <location>
        <begin position="32"/>
        <end position="66"/>
    </location>
</feature>